<dbReference type="PIRSF" id="PIRSF036354">
    <property type="entry name" value="NosR"/>
    <property type="match status" value="1"/>
</dbReference>
<feature type="domain" description="FMN-binding" evidence="5">
    <location>
        <begin position="88"/>
        <end position="187"/>
    </location>
</feature>
<evidence type="ECO:0000256" key="4">
    <source>
        <dbReference type="SAM" id="Phobius"/>
    </source>
</evidence>
<dbReference type="InterPro" id="IPR007329">
    <property type="entry name" value="FMN-bd"/>
</dbReference>
<dbReference type="PANTHER" id="PTHR30224">
    <property type="entry name" value="ELECTRON TRANSPORT PROTEIN"/>
    <property type="match status" value="1"/>
</dbReference>
<evidence type="ECO:0000313" key="6">
    <source>
        <dbReference type="EMBL" id="MEX1668567.1"/>
    </source>
</evidence>
<evidence type="ECO:0000259" key="5">
    <source>
        <dbReference type="SMART" id="SM00900"/>
    </source>
</evidence>
<organism evidence="6 7">
    <name type="scientific">Zhongshania guokunii</name>
    <dbReference type="NCBI Taxonomy" id="641783"/>
    <lineage>
        <taxon>Bacteria</taxon>
        <taxon>Pseudomonadati</taxon>
        <taxon>Pseudomonadota</taxon>
        <taxon>Gammaproteobacteria</taxon>
        <taxon>Cellvibrionales</taxon>
        <taxon>Spongiibacteraceae</taxon>
        <taxon>Zhongshania</taxon>
    </lineage>
</organism>
<comment type="subcellular location">
    <subcellularLocation>
        <location evidence="1">Cell membrane</location>
    </subcellularLocation>
</comment>
<evidence type="ECO:0000256" key="3">
    <source>
        <dbReference type="ARBA" id="ARBA00023136"/>
    </source>
</evidence>
<proteinExistence type="predicted"/>
<dbReference type="InterPro" id="IPR011399">
    <property type="entry name" value="NosR"/>
</dbReference>
<reference evidence="6 7" key="1">
    <citation type="journal article" date="2011" name="Int. J. Syst. Evol. Microbiol.">
        <title>Zhongshania antarctica gen. nov., sp. nov. and Zhongshania guokunii sp. nov., gammaproteobacteria respectively isolated from coastal attached (fast) ice and surface seawater of the Antarctic.</title>
        <authorList>
            <person name="Li H.J."/>
            <person name="Zhang X.Y."/>
            <person name="Chen C.X."/>
            <person name="Zhang Y.J."/>
            <person name="Gao Z.M."/>
            <person name="Yu Y."/>
            <person name="Chen X.L."/>
            <person name="Chen B."/>
            <person name="Zhang Y.Z."/>
        </authorList>
    </citation>
    <scope>NUCLEOTIDE SEQUENCE [LARGE SCALE GENOMIC DNA]</scope>
    <source>
        <strain evidence="6 7">ZS6-22T</strain>
    </source>
</reference>
<comment type="caution">
    <text evidence="6">The sequence shown here is derived from an EMBL/GenBank/DDBJ whole genome shotgun (WGS) entry which is preliminary data.</text>
</comment>
<dbReference type="PANTHER" id="PTHR30224:SF4">
    <property type="entry name" value="ELECTRON TRANSPORT PROTEIN YCCM-RELATED"/>
    <property type="match status" value="1"/>
</dbReference>
<keyword evidence="7" id="KW-1185">Reference proteome</keyword>
<dbReference type="SMART" id="SM00900">
    <property type="entry name" value="FMN_bind"/>
    <property type="match status" value="1"/>
</dbReference>
<feature type="transmembrane region" description="Helical" evidence="4">
    <location>
        <begin position="604"/>
        <end position="624"/>
    </location>
</feature>
<feature type="transmembrane region" description="Helical" evidence="4">
    <location>
        <begin position="429"/>
        <end position="445"/>
    </location>
</feature>
<keyword evidence="4" id="KW-0812">Transmembrane</keyword>
<dbReference type="Pfam" id="PF12801">
    <property type="entry name" value="Fer4_5"/>
    <property type="match status" value="2"/>
</dbReference>
<accession>A0ABV3U4S0</accession>
<evidence type="ECO:0000256" key="2">
    <source>
        <dbReference type="ARBA" id="ARBA00022475"/>
    </source>
</evidence>
<keyword evidence="4" id="KW-1133">Transmembrane helix</keyword>
<sequence length="726" mass="80974">MISKSSHKRHIPLLFGSLLLLCLFSLYPPAARADLSAKASIPENILALFPRANRAPEFDPATRIWAVYQLNEVIGYAYESNDFVDFKGFSGERINVLIGLDMDGRFAGLHILNHHEPIFLHGLGPKPLKEFINQYPQHSLSEHILFSDRKTGQGDGGSHNTYFDGVTKATVSIIVINDTILSSAREVARRVLPAFAQQAPAVVRSDVFTAMDWQALLVSELVKHWTIPSADLEAKLGHSLSSYLADQVDLSQADSNGDSKTELYYAYLNAPSIGKNLLGEEDYQRLMTTLSDGEQAIAIMSSGVYDYLGADFRPGTIPERVSLEQNNIPITLRDINFFDSSQPNLPEGAPALDNLRIFKIRPQAGFDPSSAMQLILNVKLDRNHLVHDSIYVKSDYELPDKLFSQLSTPETSKPDAMWIKIWKGRLNDIAILLLGLSLLTVAFSLQRQIVNHSREFLWCRRGFLLFTLVYIGVYAQGQLSIVNLIALFMGAINGFDITVFLLDPIIFILLAYTAISLVFWGRGLFCGWLCPFGVMQEFLANAAGKLGIKQWHISPPLHRHLLKLKYLILIGLLGTAPFSLTAAEKMAEVEPFKTAVTLTFMRDWPFVMYAAILLVLGLFIHKFYCRYICPLGAALAILGKIHRFEWLDRRQECGSPCQLCKHRCGINAINKTGSIDYDECIQCLECVVILQDPAQCAAAMSAEKKSQKARAPRIDTVTIIEGNSTS</sequence>
<keyword evidence="3 4" id="KW-0472">Membrane</keyword>
<name>A0ABV3U4S0_9GAMM</name>
<dbReference type="InterPro" id="IPR017896">
    <property type="entry name" value="4Fe4S_Fe-S-bd"/>
</dbReference>
<dbReference type="Proteomes" id="UP001557485">
    <property type="component" value="Unassembled WGS sequence"/>
</dbReference>
<dbReference type="EMBL" id="JBFRYA010000004">
    <property type="protein sequence ID" value="MEX1668567.1"/>
    <property type="molecule type" value="Genomic_DNA"/>
</dbReference>
<feature type="transmembrane region" description="Helical" evidence="4">
    <location>
        <begin position="509"/>
        <end position="534"/>
    </location>
</feature>
<dbReference type="SUPFAM" id="SSF54862">
    <property type="entry name" value="4Fe-4S ferredoxins"/>
    <property type="match status" value="1"/>
</dbReference>
<evidence type="ECO:0000313" key="7">
    <source>
        <dbReference type="Proteomes" id="UP001557485"/>
    </source>
</evidence>
<dbReference type="InterPro" id="IPR052378">
    <property type="entry name" value="NosR_regulator"/>
</dbReference>
<evidence type="ECO:0000256" key="1">
    <source>
        <dbReference type="ARBA" id="ARBA00004236"/>
    </source>
</evidence>
<feature type="transmembrane region" description="Helical" evidence="4">
    <location>
        <begin position="564"/>
        <end position="583"/>
    </location>
</feature>
<dbReference type="RefSeq" id="WP_368380852.1">
    <property type="nucleotide sequence ID" value="NZ_JBFRYA010000004.1"/>
</dbReference>
<protein>
    <submittedName>
        <fullName evidence="6">4Fe-4S binding protein</fullName>
    </submittedName>
</protein>
<gene>
    <name evidence="6" type="ORF">AB4876_06570</name>
</gene>
<keyword evidence="2" id="KW-1003">Cell membrane</keyword>